<dbReference type="EMBL" id="LUEZ02000017">
    <property type="protein sequence ID" value="RDB27358.1"/>
    <property type="molecule type" value="Genomic_DNA"/>
</dbReference>
<evidence type="ECO:0000313" key="1">
    <source>
        <dbReference type="EMBL" id="RDB27358.1"/>
    </source>
</evidence>
<comment type="caution">
    <text evidence="1">The sequence shown here is derived from an EMBL/GenBank/DDBJ whole genome shotgun (WGS) entry which is preliminary data.</text>
</comment>
<dbReference type="InParanoid" id="A0A369K030"/>
<dbReference type="AlphaFoldDB" id="A0A369K030"/>
<dbReference type="Proteomes" id="UP000076154">
    <property type="component" value="Unassembled WGS sequence"/>
</dbReference>
<evidence type="ECO:0000313" key="2">
    <source>
        <dbReference type="Proteomes" id="UP000076154"/>
    </source>
</evidence>
<name>A0A369K030_HYPMA</name>
<gene>
    <name evidence="1" type="ORF">Hypma_004465</name>
</gene>
<protein>
    <submittedName>
        <fullName evidence="1">Uncharacterized protein</fullName>
    </submittedName>
</protein>
<accession>A0A369K030</accession>
<sequence>MSSTCTISPHIEQLKPESIWPVGSIVSYITIGYGSQPSALAVSLYIRIRIRIPVPFPSFLCEMTGKQSYFLFLFYFSPSGTTTIEPPSIPAFVTISHGPLWFAECESDSENLHRSGLPLRYRF</sequence>
<proteinExistence type="predicted"/>
<reference evidence="1" key="1">
    <citation type="submission" date="2018-04" db="EMBL/GenBank/DDBJ databases">
        <title>Whole genome sequencing of Hypsizygus marmoreus.</title>
        <authorList>
            <person name="Choi I.-G."/>
            <person name="Min B."/>
            <person name="Kim J.-G."/>
            <person name="Kim S."/>
            <person name="Oh Y.-L."/>
            <person name="Kong W.-S."/>
            <person name="Park H."/>
            <person name="Jeong J."/>
            <person name="Song E.-S."/>
        </authorList>
    </citation>
    <scope>NUCLEOTIDE SEQUENCE [LARGE SCALE GENOMIC DNA]</scope>
    <source>
        <strain evidence="1">51987-8</strain>
    </source>
</reference>
<organism evidence="1 2">
    <name type="scientific">Hypsizygus marmoreus</name>
    <name type="common">White beech mushroom</name>
    <name type="synonym">Agaricus marmoreus</name>
    <dbReference type="NCBI Taxonomy" id="39966"/>
    <lineage>
        <taxon>Eukaryota</taxon>
        <taxon>Fungi</taxon>
        <taxon>Dikarya</taxon>
        <taxon>Basidiomycota</taxon>
        <taxon>Agaricomycotina</taxon>
        <taxon>Agaricomycetes</taxon>
        <taxon>Agaricomycetidae</taxon>
        <taxon>Agaricales</taxon>
        <taxon>Tricholomatineae</taxon>
        <taxon>Lyophyllaceae</taxon>
        <taxon>Hypsizygus</taxon>
    </lineage>
</organism>
<keyword evidence="2" id="KW-1185">Reference proteome</keyword>